<accession>A0A9P4QDM3</accession>
<protein>
    <recommendedName>
        <fullName evidence="4">F-box domain-containing protein</fullName>
    </recommendedName>
</protein>
<comment type="caution">
    <text evidence="2">The sequence shown here is derived from an EMBL/GenBank/DDBJ whole genome shotgun (WGS) entry which is preliminary data.</text>
</comment>
<evidence type="ECO:0000313" key="2">
    <source>
        <dbReference type="EMBL" id="KAF2725313.1"/>
    </source>
</evidence>
<feature type="region of interest" description="Disordered" evidence="1">
    <location>
        <begin position="44"/>
        <end position="64"/>
    </location>
</feature>
<evidence type="ECO:0000313" key="3">
    <source>
        <dbReference type="Proteomes" id="UP000799441"/>
    </source>
</evidence>
<dbReference type="Proteomes" id="UP000799441">
    <property type="component" value="Unassembled WGS sequence"/>
</dbReference>
<dbReference type="PANTHER" id="PTHR42085:SF8">
    <property type="entry name" value="F-BOX DOMAIN-CONTAINING PROTEIN"/>
    <property type="match status" value="1"/>
</dbReference>
<gene>
    <name evidence="2" type="ORF">K431DRAFT_309479</name>
</gene>
<proteinExistence type="predicted"/>
<evidence type="ECO:0008006" key="4">
    <source>
        <dbReference type="Google" id="ProtNLM"/>
    </source>
</evidence>
<dbReference type="InterPro" id="IPR038883">
    <property type="entry name" value="AN11006-like"/>
</dbReference>
<keyword evidence="3" id="KW-1185">Reference proteome</keyword>
<sequence length="379" mass="43174">MPGGDLQSIFNVAVTGKRKRTRVSYVDPHIELDDGNDVESELEIGADDSDGEYGQKRKPKKLQRKLRKQEVAALEQKKALKLKEHKPFPFLSLPAELRDCIYEFALMDPKGLWLVTRTKGYRRTIGRGRITDIGPRQERYGWYRDAEGEYIQLDDVGNRKPAFPRKSLTGPPKETPYTLLPNLLAVNKQIHDEAASILYMQPIVVEDTIALHTFLASIGPNNTQLLQDLTVKDWGIYRGTMKTMNHCAMVLLAGAVNLKALHIDCMSVWYRDNGKKLARQIWRESCIFLEKYGAANHRKHAAVDVLRLHGGNFNPRNKGTHQAGQKSPREGYEAEFKRHLRKLLGYRESSEEKAAYEAAIAQRVAAQEDAFLSMQRNTF</sequence>
<dbReference type="EMBL" id="MU003768">
    <property type="protein sequence ID" value="KAF2725313.1"/>
    <property type="molecule type" value="Genomic_DNA"/>
</dbReference>
<organism evidence="2 3">
    <name type="scientific">Polychaeton citri CBS 116435</name>
    <dbReference type="NCBI Taxonomy" id="1314669"/>
    <lineage>
        <taxon>Eukaryota</taxon>
        <taxon>Fungi</taxon>
        <taxon>Dikarya</taxon>
        <taxon>Ascomycota</taxon>
        <taxon>Pezizomycotina</taxon>
        <taxon>Dothideomycetes</taxon>
        <taxon>Dothideomycetidae</taxon>
        <taxon>Capnodiales</taxon>
        <taxon>Capnodiaceae</taxon>
        <taxon>Polychaeton</taxon>
    </lineage>
</organism>
<dbReference type="AlphaFoldDB" id="A0A9P4QDM3"/>
<evidence type="ECO:0000256" key="1">
    <source>
        <dbReference type="SAM" id="MobiDB-lite"/>
    </source>
</evidence>
<reference evidence="2" key="1">
    <citation type="journal article" date="2020" name="Stud. Mycol.">
        <title>101 Dothideomycetes genomes: a test case for predicting lifestyles and emergence of pathogens.</title>
        <authorList>
            <person name="Haridas S."/>
            <person name="Albert R."/>
            <person name="Binder M."/>
            <person name="Bloem J."/>
            <person name="Labutti K."/>
            <person name="Salamov A."/>
            <person name="Andreopoulos B."/>
            <person name="Baker S."/>
            <person name="Barry K."/>
            <person name="Bills G."/>
            <person name="Bluhm B."/>
            <person name="Cannon C."/>
            <person name="Castanera R."/>
            <person name="Culley D."/>
            <person name="Daum C."/>
            <person name="Ezra D."/>
            <person name="Gonzalez J."/>
            <person name="Henrissat B."/>
            <person name="Kuo A."/>
            <person name="Liang C."/>
            <person name="Lipzen A."/>
            <person name="Lutzoni F."/>
            <person name="Magnuson J."/>
            <person name="Mondo S."/>
            <person name="Nolan M."/>
            <person name="Ohm R."/>
            <person name="Pangilinan J."/>
            <person name="Park H.-J."/>
            <person name="Ramirez L."/>
            <person name="Alfaro M."/>
            <person name="Sun H."/>
            <person name="Tritt A."/>
            <person name="Yoshinaga Y."/>
            <person name="Zwiers L.-H."/>
            <person name="Turgeon B."/>
            <person name="Goodwin S."/>
            <person name="Spatafora J."/>
            <person name="Crous P."/>
            <person name="Grigoriev I."/>
        </authorList>
    </citation>
    <scope>NUCLEOTIDE SEQUENCE</scope>
    <source>
        <strain evidence="2">CBS 116435</strain>
    </source>
</reference>
<dbReference type="PANTHER" id="PTHR42085">
    <property type="entry name" value="F-BOX DOMAIN-CONTAINING PROTEIN"/>
    <property type="match status" value="1"/>
</dbReference>
<dbReference type="OrthoDB" id="5397846at2759"/>
<name>A0A9P4QDM3_9PEZI</name>